<dbReference type="Pfam" id="PF05383">
    <property type="entry name" value="La"/>
    <property type="match status" value="1"/>
</dbReference>
<dbReference type="InterPro" id="IPR045180">
    <property type="entry name" value="La_dom_prot"/>
</dbReference>
<keyword evidence="2 4" id="KW-0694">RNA-binding</keyword>
<dbReference type="GO" id="GO:1990904">
    <property type="term" value="C:ribonucleoprotein complex"/>
    <property type="evidence" value="ECO:0007669"/>
    <property type="project" value="InterPro"/>
</dbReference>
<feature type="region of interest" description="Disordered" evidence="5">
    <location>
        <begin position="94"/>
        <end position="134"/>
    </location>
</feature>
<keyword evidence="8" id="KW-1185">Reference proteome</keyword>
<dbReference type="Gramene" id="Manes.05G144300.1.v8.1">
    <property type="protein sequence ID" value="Manes.05G144300.1.v8.1.CDS"/>
    <property type="gene ID" value="Manes.05G144300.v8.1"/>
</dbReference>
<reference evidence="8" key="1">
    <citation type="journal article" date="2016" name="Nat. Biotechnol.">
        <title>Sequencing wild and cultivated cassava and related species reveals extensive interspecific hybridization and genetic diversity.</title>
        <authorList>
            <person name="Bredeson J.V."/>
            <person name="Lyons J.B."/>
            <person name="Prochnik S.E."/>
            <person name="Wu G.A."/>
            <person name="Ha C.M."/>
            <person name="Edsinger-Gonzales E."/>
            <person name="Grimwood J."/>
            <person name="Schmutz J."/>
            <person name="Rabbi I.Y."/>
            <person name="Egesi C."/>
            <person name="Nauluvula P."/>
            <person name="Lebot V."/>
            <person name="Ndunguru J."/>
            <person name="Mkamilo G."/>
            <person name="Bart R.S."/>
            <person name="Setter T.L."/>
            <person name="Gleadow R.M."/>
            <person name="Kulakow P."/>
            <person name="Ferguson M.E."/>
            <person name="Rounsley S."/>
            <person name="Rokhsar D.S."/>
        </authorList>
    </citation>
    <scope>NUCLEOTIDE SEQUENCE [LARGE SCALE GENOMIC DNA]</scope>
    <source>
        <strain evidence="8">cv. AM560-2</strain>
    </source>
</reference>
<sequence length="359" mass="39600">MPARQKSMRRGGGGRGGSSSGGGHSQSSFTHPPLPPQFPIFAISPDGHGNLVPVMPYQSPGEPPYRGNNWEARPVGGFGPQPPVVNYHRHSLRRGNYGPLGDGPYRNNSGGRRDQDRGHYGNIGDAHVHPQRSPRGFVRPPTPNAASFVPPQPVRPFANPMGFSDFVYTPMLPLETFRMPFITHARAPAMIVPVHEPPLPAMLVHQIEYYFSDANLIRDEFLKSNMDNQGWVPITLIAGFNRVKSMTKDIQLILDSLRTSTLLEVQNDKVRRLNDWMKWTRISSRIPTDSGIQSSIATSPDVLTKSFQKMPLEGITPNQTIMMVKPSPNPQGVLSRSSSDLPAQSQIFQQEVIEGGSSS</sequence>
<evidence type="ECO:0000313" key="8">
    <source>
        <dbReference type="Proteomes" id="UP000091857"/>
    </source>
</evidence>
<dbReference type="InterPro" id="IPR036390">
    <property type="entry name" value="WH_DNA-bd_sf"/>
</dbReference>
<evidence type="ECO:0000256" key="2">
    <source>
        <dbReference type="ARBA" id="ARBA00022884"/>
    </source>
</evidence>
<evidence type="ECO:0000256" key="4">
    <source>
        <dbReference type="PROSITE-ProRule" id="PRU00332"/>
    </source>
</evidence>
<evidence type="ECO:0000256" key="1">
    <source>
        <dbReference type="ARBA" id="ARBA00004123"/>
    </source>
</evidence>
<evidence type="ECO:0000256" key="3">
    <source>
        <dbReference type="ARBA" id="ARBA00023242"/>
    </source>
</evidence>
<gene>
    <name evidence="7" type="ORF">MANES_05G144300v8</name>
</gene>
<feature type="domain" description="HTH La-type RNA-binding" evidence="6">
    <location>
        <begin position="193"/>
        <end position="282"/>
    </location>
</feature>
<dbReference type="AlphaFoldDB" id="A0A2C9VW89"/>
<dbReference type="PROSITE" id="PS50961">
    <property type="entry name" value="HTH_LA"/>
    <property type="match status" value="1"/>
</dbReference>
<dbReference type="InterPro" id="IPR002344">
    <property type="entry name" value="Lupus_La"/>
</dbReference>
<evidence type="ECO:0000259" key="6">
    <source>
        <dbReference type="PROSITE" id="PS50961"/>
    </source>
</evidence>
<dbReference type="SMART" id="SM00715">
    <property type="entry name" value="LA"/>
    <property type="match status" value="1"/>
</dbReference>
<dbReference type="InterPro" id="IPR006630">
    <property type="entry name" value="La_HTH"/>
</dbReference>
<evidence type="ECO:0000313" key="7">
    <source>
        <dbReference type="EMBL" id="OAY50539.1"/>
    </source>
</evidence>
<dbReference type="Proteomes" id="UP000091857">
    <property type="component" value="Chromosome 5"/>
</dbReference>
<dbReference type="EMBL" id="CM004391">
    <property type="protein sequence ID" value="OAY50539.1"/>
    <property type="molecule type" value="Genomic_DNA"/>
</dbReference>
<comment type="subcellular location">
    <subcellularLocation>
        <location evidence="1">Nucleus</location>
    </subcellularLocation>
</comment>
<protein>
    <recommendedName>
        <fullName evidence="6">HTH La-type RNA-binding domain-containing protein</fullName>
    </recommendedName>
</protein>
<comment type="caution">
    <text evidence="7">The sequence shown here is derived from an EMBL/GenBank/DDBJ whole genome shotgun (WGS) entry which is preliminary data.</text>
</comment>
<evidence type="ECO:0000256" key="5">
    <source>
        <dbReference type="SAM" id="MobiDB-lite"/>
    </source>
</evidence>
<feature type="region of interest" description="Disordered" evidence="5">
    <location>
        <begin position="1"/>
        <end position="40"/>
    </location>
</feature>
<proteinExistence type="predicted"/>
<feature type="compositionally biased region" description="Gly residues" evidence="5">
    <location>
        <begin position="10"/>
        <end position="24"/>
    </location>
</feature>
<dbReference type="PANTHER" id="PTHR22792:SF155">
    <property type="entry name" value="LA-RELATED PROTEIN 1C-LIKE"/>
    <property type="match status" value="1"/>
</dbReference>
<dbReference type="GO" id="GO:0005634">
    <property type="term" value="C:nucleus"/>
    <property type="evidence" value="ECO:0007669"/>
    <property type="project" value="UniProtKB-SubCell"/>
</dbReference>
<dbReference type="STRING" id="3983.A0A2C9VW89"/>
<dbReference type="PRINTS" id="PR00302">
    <property type="entry name" value="LUPUSLA"/>
</dbReference>
<dbReference type="SUPFAM" id="SSF46785">
    <property type="entry name" value="Winged helix' DNA-binding domain"/>
    <property type="match status" value="1"/>
</dbReference>
<keyword evidence="3" id="KW-0539">Nucleus</keyword>
<dbReference type="PANTHER" id="PTHR22792">
    <property type="entry name" value="LUPUS LA PROTEIN-RELATED"/>
    <property type="match status" value="1"/>
</dbReference>
<dbReference type="InterPro" id="IPR036388">
    <property type="entry name" value="WH-like_DNA-bd_sf"/>
</dbReference>
<organism evidence="7 8">
    <name type="scientific">Manihot esculenta</name>
    <name type="common">Cassava</name>
    <name type="synonym">Jatropha manihot</name>
    <dbReference type="NCBI Taxonomy" id="3983"/>
    <lineage>
        <taxon>Eukaryota</taxon>
        <taxon>Viridiplantae</taxon>
        <taxon>Streptophyta</taxon>
        <taxon>Embryophyta</taxon>
        <taxon>Tracheophyta</taxon>
        <taxon>Spermatophyta</taxon>
        <taxon>Magnoliopsida</taxon>
        <taxon>eudicotyledons</taxon>
        <taxon>Gunneridae</taxon>
        <taxon>Pentapetalae</taxon>
        <taxon>rosids</taxon>
        <taxon>fabids</taxon>
        <taxon>Malpighiales</taxon>
        <taxon>Euphorbiaceae</taxon>
        <taxon>Crotonoideae</taxon>
        <taxon>Manihoteae</taxon>
        <taxon>Manihot</taxon>
    </lineage>
</organism>
<dbReference type="GO" id="GO:0006396">
    <property type="term" value="P:RNA processing"/>
    <property type="evidence" value="ECO:0007669"/>
    <property type="project" value="InterPro"/>
</dbReference>
<name>A0A2C9VW89_MANES</name>
<dbReference type="CDD" id="cd07323">
    <property type="entry name" value="LAM"/>
    <property type="match status" value="1"/>
</dbReference>
<dbReference type="Gene3D" id="1.10.10.10">
    <property type="entry name" value="Winged helix-like DNA-binding domain superfamily/Winged helix DNA-binding domain"/>
    <property type="match status" value="1"/>
</dbReference>
<dbReference type="GO" id="GO:0003723">
    <property type="term" value="F:RNA binding"/>
    <property type="evidence" value="ECO:0000318"/>
    <property type="project" value="GO_Central"/>
</dbReference>
<accession>A0A2C9VW89</accession>